<protein>
    <submittedName>
        <fullName evidence="2">Uncharacterized protein</fullName>
    </submittedName>
</protein>
<dbReference type="EMBL" id="JABEVY010000178">
    <property type="protein sequence ID" value="KAF5244291.1"/>
    <property type="molecule type" value="Genomic_DNA"/>
</dbReference>
<feature type="region of interest" description="Disordered" evidence="1">
    <location>
        <begin position="1"/>
        <end position="35"/>
    </location>
</feature>
<proteinExistence type="predicted"/>
<evidence type="ECO:0000313" key="2">
    <source>
        <dbReference type="EMBL" id="KAF5244291.1"/>
    </source>
</evidence>
<keyword evidence="3" id="KW-1185">Reference proteome</keyword>
<sequence length="111" mass="12428">MLARTAAPIVRSDPDPDPEPPPVRRELNRHQEPAPLDQQILNNLGPAVPNQQLRFTSATSAALRLLKVACKNYRSSDDDSLSDTNHGRIDRYRANTPDNALWTKPCTIFVQ</sequence>
<name>A0A8H4ZE05_9HYPO</name>
<organism evidence="2 3">
    <name type="scientific">Fusarium anthophilum</name>
    <dbReference type="NCBI Taxonomy" id="48485"/>
    <lineage>
        <taxon>Eukaryota</taxon>
        <taxon>Fungi</taxon>
        <taxon>Dikarya</taxon>
        <taxon>Ascomycota</taxon>
        <taxon>Pezizomycotina</taxon>
        <taxon>Sordariomycetes</taxon>
        <taxon>Hypocreomycetidae</taxon>
        <taxon>Hypocreales</taxon>
        <taxon>Nectriaceae</taxon>
        <taxon>Fusarium</taxon>
        <taxon>Fusarium fujikuroi species complex</taxon>
    </lineage>
</organism>
<accession>A0A8H4ZE05</accession>
<gene>
    <name evidence="2" type="ORF">FANTH_7801</name>
</gene>
<reference evidence="2 3" key="1">
    <citation type="journal article" date="2020" name="BMC Genomics">
        <title>Correction to: Identification and distribution of gene clusters required for synthesis of sphingolipid metabolism inhibitors in diverse species of the filamentous fungus Fusarium.</title>
        <authorList>
            <person name="Kim H.S."/>
            <person name="Lohmar J.M."/>
            <person name="Busman M."/>
            <person name="Brown D.W."/>
            <person name="Naumann T.A."/>
            <person name="Divon H.H."/>
            <person name="Lysoe E."/>
            <person name="Uhlig S."/>
            <person name="Proctor R.H."/>
        </authorList>
    </citation>
    <scope>NUCLEOTIDE SEQUENCE [LARGE SCALE GENOMIC DNA]</scope>
    <source>
        <strain evidence="2 3">NRRL 25214</strain>
    </source>
</reference>
<dbReference type="AlphaFoldDB" id="A0A8H4ZE05"/>
<feature type="compositionally biased region" description="Basic and acidic residues" evidence="1">
    <location>
        <begin position="22"/>
        <end position="32"/>
    </location>
</feature>
<comment type="caution">
    <text evidence="2">The sequence shown here is derived from an EMBL/GenBank/DDBJ whole genome shotgun (WGS) entry which is preliminary data.</text>
</comment>
<dbReference type="Proteomes" id="UP000573603">
    <property type="component" value="Unassembled WGS sequence"/>
</dbReference>
<evidence type="ECO:0000313" key="3">
    <source>
        <dbReference type="Proteomes" id="UP000573603"/>
    </source>
</evidence>
<evidence type="ECO:0000256" key="1">
    <source>
        <dbReference type="SAM" id="MobiDB-lite"/>
    </source>
</evidence>